<evidence type="ECO:0000313" key="2">
    <source>
        <dbReference type="Proteomes" id="UP001054846"/>
    </source>
</evidence>
<dbReference type="Gene3D" id="3.90.940.40">
    <property type="entry name" value="Protein CHLORORESPIRATORY REDUCTION 7"/>
    <property type="match status" value="1"/>
</dbReference>
<dbReference type="Pfam" id="PF12095">
    <property type="entry name" value="CRR7"/>
    <property type="match status" value="1"/>
</dbReference>
<sequence length="76" mass="8681">MAEDEAYYVLLRTGQEEQFVTEAELQAVLADAVRRAEGLEGEALAHQVKFLLDTACDYPTLPGEYLQWYSVRLEKK</sequence>
<name>A0ABY3PSN6_9CYAN</name>
<dbReference type="InterPro" id="IPR038150">
    <property type="entry name" value="CRR7-like_sf"/>
</dbReference>
<dbReference type="Proteomes" id="UP001054846">
    <property type="component" value="Chromosome"/>
</dbReference>
<dbReference type="InterPro" id="IPR021954">
    <property type="entry name" value="CRR7"/>
</dbReference>
<dbReference type="EMBL" id="CP063845">
    <property type="protein sequence ID" value="UFP96748.1"/>
    <property type="molecule type" value="Genomic_DNA"/>
</dbReference>
<keyword evidence="2" id="KW-1185">Reference proteome</keyword>
<accession>A0ABY3PSN6</accession>
<gene>
    <name evidence="1" type="ORF">ISF26_11275</name>
</gene>
<reference evidence="1 2" key="1">
    <citation type="journal article" date="2021" name="Genome Biol. Evol.">
        <title>Complete Genome Sequencing of a Novel Gloeobacter Species from a Waterfall Cave in Mexico.</title>
        <authorList>
            <person name="Saw J.H."/>
            <person name="Cardona T."/>
            <person name="Montejano G."/>
        </authorList>
    </citation>
    <scope>NUCLEOTIDE SEQUENCE [LARGE SCALE GENOMIC DNA]</scope>
    <source>
        <strain evidence="1">MG652769</strain>
    </source>
</reference>
<protein>
    <submittedName>
        <fullName evidence="1">Chlororespiratory reduction protein 7</fullName>
    </submittedName>
</protein>
<organism evidence="1 2">
    <name type="scientific">Gloeobacter morelensis MG652769</name>
    <dbReference type="NCBI Taxonomy" id="2781736"/>
    <lineage>
        <taxon>Bacteria</taxon>
        <taxon>Bacillati</taxon>
        <taxon>Cyanobacteriota</taxon>
        <taxon>Cyanophyceae</taxon>
        <taxon>Gloeobacterales</taxon>
        <taxon>Gloeobacteraceae</taxon>
        <taxon>Gloeobacter</taxon>
        <taxon>Gloeobacter morelensis</taxon>
    </lineage>
</organism>
<dbReference type="RefSeq" id="WP_230844083.1">
    <property type="nucleotide sequence ID" value="NZ_CP063845.1"/>
</dbReference>
<proteinExistence type="predicted"/>
<evidence type="ECO:0000313" key="1">
    <source>
        <dbReference type="EMBL" id="UFP96748.1"/>
    </source>
</evidence>